<reference evidence="7" key="1">
    <citation type="submission" date="2020-10" db="EMBL/GenBank/DDBJ databases">
        <authorList>
            <person name="Han B."/>
            <person name="Lu T."/>
            <person name="Zhao Q."/>
            <person name="Huang X."/>
            <person name="Zhao Y."/>
        </authorList>
    </citation>
    <scope>NUCLEOTIDE SEQUENCE</scope>
</reference>
<dbReference type="EMBL" id="CAJGYO010000005">
    <property type="protein sequence ID" value="CAD6230253.1"/>
    <property type="molecule type" value="Genomic_DNA"/>
</dbReference>
<dbReference type="OrthoDB" id="691298at2759"/>
<keyword evidence="3" id="KW-0325">Glycoprotein</keyword>
<protein>
    <recommendedName>
        <fullName evidence="9">Wall-associated receptor kinase C-terminal domain-containing protein</fullName>
    </recommendedName>
</protein>
<sequence length="315" mass="34275">MSANPPRLLATMAAHLPVPRLPVLLFVFLAVHVHVPATHAIPPSLPTTYDGSICSESFMCGGVNISYPFYLADATREIADYGYNYSCGYTDLLISCQGEAPTGIPVINLGGENYAVQKIFYHNRTIILADSDVGGSCPAVSHNVSFDELWLYNSSAFHNLTFFFGCHLGDSMTLEFDAYKIKCADFKSPTHAGPGDSFVVMTDEHDRYLEQELAMNCNMIVTVPVNHDVLMAASNQQDFRSGGYADVLKSGFELEWERVAADGCPLCEESNGRCTYSQHREFLGCLCHGGKVGSPDCEHIVPATASTATASRKSS</sequence>
<organism evidence="7 8">
    <name type="scientific">Miscanthus lutarioriparius</name>
    <dbReference type="NCBI Taxonomy" id="422564"/>
    <lineage>
        <taxon>Eukaryota</taxon>
        <taxon>Viridiplantae</taxon>
        <taxon>Streptophyta</taxon>
        <taxon>Embryophyta</taxon>
        <taxon>Tracheophyta</taxon>
        <taxon>Spermatophyta</taxon>
        <taxon>Magnoliopsida</taxon>
        <taxon>Liliopsida</taxon>
        <taxon>Poales</taxon>
        <taxon>Poaceae</taxon>
        <taxon>PACMAD clade</taxon>
        <taxon>Panicoideae</taxon>
        <taxon>Andropogonodae</taxon>
        <taxon>Andropogoneae</taxon>
        <taxon>Saccharinae</taxon>
        <taxon>Miscanthus</taxon>
    </lineage>
</organism>
<dbReference type="Proteomes" id="UP000604825">
    <property type="component" value="Unassembled WGS sequence"/>
</dbReference>
<feature type="domain" description="Wall-associated receptor kinase galacturonan-binding" evidence="5">
    <location>
        <begin position="54"/>
        <end position="130"/>
    </location>
</feature>
<comment type="subcellular location">
    <subcellularLocation>
        <location evidence="1">Membrane</location>
        <topology evidence="1">Single-pass membrane protein</topology>
    </subcellularLocation>
</comment>
<evidence type="ECO:0000313" key="8">
    <source>
        <dbReference type="Proteomes" id="UP000604825"/>
    </source>
</evidence>
<evidence type="ECO:0000313" key="7">
    <source>
        <dbReference type="EMBL" id="CAD6230253.1"/>
    </source>
</evidence>
<dbReference type="GO" id="GO:0016020">
    <property type="term" value="C:membrane"/>
    <property type="evidence" value="ECO:0007669"/>
    <property type="project" value="UniProtKB-SubCell"/>
</dbReference>
<dbReference type="AlphaFoldDB" id="A0A811NV43"/>
<feature type="signal peptide" evidence="4">
    <location>
        <begin position="1"/>
        <end position="40"/>
    </location>
</feature>
<gene>
    <name evidence="7" type="ORF">NCGR_LOCUS20624</name>
</gene>
<evidence type="ECO:0000256" key="3">
    <source>
        <dbReference type="ARBA" id="ARBA00023180"/>
    </source>
</evidence>
<dbReference type="GO" id="GO:0030247">
    <property type="term" value="F:polysaccharide binding"/>
    <property type="evidence" value="ECO:0007669"/>
    <property type="project" value="InterPro"/>
</dbReference>
<keyword evidence="8" id="KW-1185">Reference proteome</keyword>
<dbReference type="PANTHER" id="PTHR33138:SF54">
    <property type="entry name" value="OS01G0690900 PROTEIN"/>
    <property type="match status" value="1"/>
</dbReference>
<keyword evidence="2 4" id="KW-0732">Signal</keyword>
<evidence type="ECO:0000256" key="2">
    <source>
        <dbReference type="ARBA" id="ARBA00022729"/>
    </source>
</evidence>
<dbReference type="PANTHER" id="PTHR33138">
    <property type="entry name" value="OS01G0690200 PROTEIN"/>
    <property type="match status" value="1"/>
</dbReference>
<evidence type="ECO:0000256" key="1">
    <source>
        <dbReference type="ARBA" id="ARBA00004167"/>
    </source>
</evidence>
<evidence type="ECO:0008006" key="9">
    <source>
        <dbReference type="Google" id="ProtNLM"/>
    </source>
</evidence>
<feature type="domain" description="Wall-associated receptor kinase C-terminal" evidence="6">
    <location>
        <begin position="183"/>
        <end position="289"/>
    </location>
</feature>
<feature type="chain" id="PRO_5032781133" description="Wall-associated receptor kinase C-terminal domain-containing protein" evidence="4">
    <location>
        <begin position="41"/>
        <end position="315"/>
    </location>
</feature>
<evidence type="ECO:0000259" key="6">
    <source>
        <dbReference type="Pfam" id="PF14380"/>
    </source>
</evidence>
<evidence type="ECO:0000256" key="4">
    <source>
        <dbReference type="SAM" id="SignalP"/>
    </source>
</evidence>
<comment type="caution">
    <text evidence="7">The sequence shown here is derived from an EMBL/GenBank/DDBJ whole genome shotgun (WGS) entry which is preliminary data.</text>
</comment>
<dbReference type="Pfam" id="PF13947">
    <property type="entry name" value="GUB_WAK_bind"/>
    <property type="match status" value="1"/>
</dbReference>
<proteinExistence type="predicted"/>
<dbReference type="InterPro" id="IPR025287">
    <property type="entry name" value="WAK_GUB"/>
</dbReference>
<evidence type="ECO:0000259" key="5">
    <source>
        <dbReference type="Pfam" id="PF13947"/>
    </source>
</evidence>
<name>A0A811NV43_9POAL</name>
<dbReference type="Pfam" id="PF14380">
    <property type="entry name" value="WAK_assoc"/>
    <property type="match status" value="1"/>
</dbReference>
<accession>A0A811NV43</accession>
<dbReference type="InterPro" id="IPR032872">
    <property type="entry name" value="WAK_assoc_C"/>
</dbReference>